<evidence type="ECO:0000313" key="2">
    <source>
        <dbReference type="EMBL" id="JAD35530.1"/>
    </source>
</evidence>
<sequence length="119" mass="13686">MGSQRRSSTRTAAARRRSGSRTRRRHFRRRLGRRSTSPRRTTSHRSRRRRMPRGSRCSCRGPRLPVCGSACACWAWRACGSKQWGSPEVRAQPVRRASVCKISPLLLQLSCLVACHFFF</sequence>
<feature type="compositionally biased region" description="Low complexity" evidence="1">
    <location>
        <begin position="1"/>
        <end position="12"/>
    </location>
</feature>
<dbReference type="AlphaFoldDB" id="A0A0A8ZFK0"/>
<organism evidence="2">
    <name type="scientific">Arundo donax</name>
    <name type="common">Giant reed</name>
    <name type="synonym">Donax arundinaceus</name>
    <dbReference type="NCBI Taxonomy" id="35708"/>
    <lineage>
        <taxon>Eukaryota</taxon>
        <taxon>Viridiplantae</taxon>
        <taxon>Streptophyta</taxon>
        <taxon>Embryophyta</taxon>
        <taxon>Tracheophyta</taxon>
        <taxon>Spermatophyta</taxon>
        <taxon>Magnoliopsida</taxon>
        <taxon>Liliopsida</taxon>
        <taxon>Poales</taxon>
        <taxon>Poaceae</taxon>
        <taxon>PACMAD clade</taxon>
        <taxon>Arundinoideae</taxon>
        <taxon>Arundineae</taxon>
        <taxon>Arundo</taxon>
    </lineage>
</organism>
<protein>
    <submittedName>
        <fullName evidence="2">Uncharacterized protein</fullName>
    </submittedName>
</protein>
<accession>A0A0A8ZFK0</accession>
<dbReference type="EMBL" id="GBRH01262365">
    <property type="protein sequence ID" value="JAD35530.1"/>
    <property type="molecule type" value="Transcribed_RNA"/>
</dbReference>
<evidence type="ECO:0000256" key="1">
    <source>
        <dbReference type="SAM" id="MobiDB-lite"/>
    </source>
</evidence>
<proteinExistence type="predicted"/>
<name>A0A0A8ZFK0_ARUDO</name>
<reference evidence="2" key="1">
    <citation type="submission" date="2014-09" db="EMBL/GenBank/DDBJ databases">
        <authorList>
            <person name="Magalhaes I.L.F."/>
            <person name="Oliveira U."/>
            <person name="Santos F.R."/>
            <person name="Vidigal T.H.D.A."/>
            <person name="Brescovit A.D."/>
            <person name="Santos A.J."/>
        </authorList>
    </citation>
    <scope>NUCLEOTIDE SEQUENCE</scope>
    <source>
        <tissue evidence="2">Shoot tissue taken approximately 20 cm above the soil surface</tissue>
    </source>
</reference>
<feature type="compositionally biased region" description="Basic residues" evidence="1">
    <location>
        <begin position="13"/>
        <end position="53"/>
    </location>
</feature>
<feature type="region of interest" description="Disordered" evidence="1">
    <location>
        <begin position="1"/>
        <end position="56"/>
    </location>
</feature>
<reference evidence="2" key="2">
    <citation type="journal article" date="2015" name="Data Brief">
        <title>Shoot transcriptome of the giant reed, Arundo donax.</title>
        <authorList>
            <person name="Barrero R.A."/>
            <person name="Guerrero F.D."/>
            <person name="Moolhuijzen P."/>
            <person name="Goolsby J.A."/>
            <person name="Tidwell J."/>
            <person name="Bellgard S.E."/>
            <person name="Bellgard M.I."/>
        </authorList>
    </citation>
    <scope>NUCLEOTIDE SEQUENCE</scope>
    <source>
        <tissue evidence="2">Shoot tissue taken approximately 20 cm above the soil surface</tissue>
    </source>
</reference>